<accession>A0A1M6T6V5</accession>
<dbReference type="PIRSF" id="PIRSF003092">
    <property type="entry name" value="MinD"/>
    <property type="match status" value="1"/>
</dbReference>
<dbReference type="RefSeq" id="WP_079654423.1">
    <property type="nucleotide sequence ID" value="NZ_LT670846.1"/>
</dbReference>
<sequence length="276" mass="30897">MQEQMALLERQKEGKQTLYLSISSGKGGVGKTLLTVHTGKIIADKGKKVLIIDGDLGLSNVHLMLGIASPKNLYDFLKGECSMDEIVVPLNENLSFISSGSGIKDMVNLPEAQLKALLWRLKEFAERSYDYVIFDTPPGIHSDTIALVSSSHIPIIITTPEPTAVADAYGLIKVLNKEENVKEFCIIVNKVSSREEGNKVYETISTLCEKFTTASVKYLGSISYNPKLIRRIVRQDPFDDTLIRELSLALSKLPLDVEPLRLNFWERLFNRLRLRS</sequence>
<dbReference type="PANTHER" id="PTHR43384">
    <property type="entry name" value="SEPTUM SITE-DETERMINING PROTEIN MIND HOMOLOG, CHLOROPLASTIC-RELATED"/>
    <property type="match status" value="1"/>
</dbReference>
<dbReference type="InterPro" id="IPR050625">
    <property type="entry name" value="ParA/MinD_ATPase"/>
</dbReference>
<dbReference type="Proteomes" id="UP000189810">
    <property type="component" value="Chromosome I"/>
</dbReference>
<dbReference type="GO" id="GO:0005524">
    <property type="term" value="F:ATP binding"/>
    <property type="evidence" value="ECO:0007669"/>
    <property type="project" value="UniProtKB-KW"/>
</dbReference>
<dbReference type="InterPro" id="IPR033875">
    <property type="entry name" value="FlhG"/>
</dbReference>
<proteinExistence type="predicted"/>
<keyword evidence="1" id="KW-0547">Nucleotide-binding</keyword>
<dbReference type="SUPFAM" id="SSF52540">
    <property type="entry name" value="P-loop containing nucleoside triphosphate hydrolases"/>
    <property type="match status" value="1"/>
</dbReference>
<keyword evidence="4" id="KW-0969">Cilium</keyword>
<dbReference type="Pfam" id="PF13614">
    <property type="entry name" value="AAA_31"/>
    <property type="match status" value="1"/>
</dbReference>
<dbReference type="STRING" id="381751.SAMN05444391_1328"/>
<dbReference type="CDD" id="cd02038">
    <property type="entry name" value="FlhG-like"/>
    <property type="match status" value="1"/>
</dbReference>
<dbReference type="InterPro" id="IPR025501">
    <property type="entry name" value="MinD_FleN"/>
</dbReference>
<dbReference type="GO" id="GO:0005829">
    <property type="term" value="C:cytosol"/>
    <property type="evidence" value="ECO:0007669"/>
    <property type="project" value="TreeGrafter"/>
</dbReference>
<evidence type="ECO:0000313" key="5">
    <source>
        <dbReference type="Proteomes" id="UP000189810"/>
    </source>
</evidence>
<evidence type="ECO:0000259" key="3">
    <source>
        <dbReference type="Pfam" id="PF13614"/>
    </source>
</evidence>
<keyword evidence="4" id="KW-0282">Flagellum</keyword>
<dbReference type="InterPro" id="IPR025669">
    <property type="entry name" value="AAA_dom"/>
</dbReference>
<evidence type="ECO:0000256" key="1">
    <source>
        <dbReference type="ARBA" id="ARBA00022741"/>
    </source>
</evidence>
<dbReference type="GO" id="GO:0009898">
    <property type="term" value="C:cytoplasmic side of plasma membrane"/>
    <property type="evidence" value="ECO:0007669"/>
    <property type="project" value="TreeGrafter"/>
</dbReference>
<dbReference type="Gene3D" id="3.40.50.300">
    <property type="entry name" value="P-loop containing nucleotide triphosphate hydrolases"/>
    <property type="match status" value="1"/>
</dbReference>
<dbReference type="GO" id="GO:0051782">
    <property type="term" value="P:negative regulation of cell division"/>
    <property type="evidence" value="ECO:0007669"/>
    <property type="project" value="TreeGrafter"/>
</dbReference>
<dbReference type="PANTHER" id="PTHR43384:SF4">
    <property type="entry name" value="CELLULOSE BIOSYNTHESIS PROTEIN BCSQ-RELATED"/>
    <property type="match status" value="1"/>
</dbReference>
<gene>
    <name evidence="4" type="ORF">SAMN05444391_1328</name>
</gene>
<evidence type="ECO:0000256" key="2">
    <source>
        <dbReference type="ARBA" id="ARBA00022840"/>
    </source>
</evidence>
<feature type="domain" description="AAA" evidence="3">
    <location>
        <begin position="20"/>
        <end position="177"/>
    </location>
</feature>
<keyword evidence="4" id="KW-0966">Cell projection</keyword>
<dbReference type="InterPro" id="IPR027417">
    <property type="entry name" value="P-loop_NTPase"/>
</dbReference>
<protein>
    <submittedName>
        <fullName evidence="4">Flagellar biosynthesis protein FlhG</fullName>
    </submittedName>
</protein>
<keyword evidence="2" id="KW-0067">ATP-binding</keyword>
<organism evidence="4 5">
    <name type="scientific">Thermocrinis minervae</name>
    <dbReference type="NCBI Taxonomy" id="381751"/>
    <lineage>
        <taxon>Bacteria</taxon>
        <taxon>Pseudomonadati</taxon>
        <taxon>Aquificota</taxon>
        <taxon>Aquificia</taxon>
        <taxon>Aquificales</taxon>
        <taxon>Aquificaceae</taxon>
        <taxon>Thermocrinis</taxon>
    </lineage>
</organism>
<reference evidence="4 5" key="1">
    <citation type="submission" date="2016-11" db="EMBL/GenBank/DDBJ databases">
        <authorList>
            <person name="Jaros S."/>
            <person name="Januszkiewicz K."/>
            <person name="Wedrychowicz H."/>
        </authorList>
    </citation>
    <scope>NUCLEOTIDE SEQUENCE [LARGE SCALE GENOMIC DNA]</scope>
    <source>
        <strain evidence="4 5">DSM 19557</strain>
    </source>
</reference>
<name>A0A1M6T6V5_9AQUI</name>
<dbReference type="AlphaFoldDB" id="A0A1M6T6V5"/>
<dbReference type="EMBL" id="LT670846">
    <property type="protein sequence ID" value="SHK52737.1"/>
    <property type="molecule type" value="Genomic_DNA"/>
</dbReference>
<keyword evidence="5" id="KW-1185">Reference proteome</keyword>
<dbReference type="GO" id="GO:0016887">
    <property type="term" value="F:ATP hydrolysis activity"/>
    <property type="evidence" value="ECO:0007669"/>
    <property type="project" value="TreeGrafter"/>
</dbReference>
<evidence type="ECO:0000313" key="4">
    <source>
        <dbReference type="EMBL" id="SHK52737.1"/>
    </source>
</evidence>
<dbReference type="OrthoDB" id="9816297at2"/>